<comment type="caution">
    <text evidence="1">The sequence shown here is derived from an EMBL/GenBank/DDBJ whole genome shotgun (WGS) entry which is preliminary data.</text>
</comment>
<reference evidence="1" key="1">
    <citation type="submission" date="2021-01" db="EMBL/GenBank/DDBJ databases">
        <title>Whole genome shotgun sequence of Actinoplanes rishiriensis NBRC 108556.</title>
        <authorList>
            <person name="Komaki H."/>
            <person name="Tamura T."/>
        </authorList>
    </citation>
    <scope>NUCLEOTIDE SEQUENCE</scope>
    <source>
        <strain evidence="1">NBRC 108556</strain>
    </source>
</reference>
<evidence type="ECO:0000313" key="2">
    <source>
        <dbReference type="Proteomes" id="UP000636960"/>
    </source>
</evidence>
<organism evidence="1 2">
    <name type="scientific">Paractinoplanes rishiriensis</name>
    <dbReference type="NCBI Taxonomy" id="1050105"/>
    <lineage>
        <taxon>Bacteria</taxon>
        <taxon>Bacillati</taxon>
        <taxon>Actinomycetota</taxon>
        <taxon>Actinomycetes</taxon>
        <taxon>Micromonosporales</taxon>
        <taxon>Micromonosporaceae</taxon>
        <taxon>Paractinoplanes</taxon>
    </lineage>
</organism>
<protein>
    <submittedName>
        <fullName evidence="1">Uncharacterized protein</fullName>
    </submittedName>
</protein>
<dbReference type="AlphaFoldDB" id="A0A919N0D6"/>
<sequence>MGRPDAVAEAFGVDADTVARYLIPPYTGFFGRFRGRRRPFPDDTTTIDDV</sequence>
<dbReference type="EMBL" id="BOMV01000142">
    <property type="protein sequence ID" value="GIF02430.1"/>
    <property type="molecule type" value="Genomic_DNA"/>
</dbReference>
<dbReference type="RefSeq" id="WP_203791639.1">
    <property type="nucleotide sequence ID" value="NZ_BOMV01000142.1"/>
</dbReference>
<evidence type="ECO:0000313" key="1">
    <source>
        <dbReference type="EMBL" id="GIF02430.1"/>
    </source>
</evidence>
<accession>A0A919N0D6</accession>
<gene>
    <name evidence="1" type="ORF">Ari01nite_98940</name>
</gene>
<keyword evidence="2" id="KW-1185">Reference proteome</keyword>
<dbReference type="Proteomes" id="UP000636960">
    <property type="component" value="Unassembled WGS sequence"/>
</dbReference>
<name>A0A919N0D6_9ACTN</name>
<proteinExistence type="predicted"/>